<dbReference type="PANTHER" id="PTHR35841">
    <property type="entry name" value="PHOSPHONATES-BINDING PERIPLASMIC PROTEIN"/>
    <property type="match status" value="1"/>
</dbReference>
<dbReference type="Proteomes" id="UP000277007">
    <property type="component" value="Unassembled WGS sequence"/>
</dbReference>
<dbReference type="SUPFAM" id="SSF53850">
    <property type="entry name" value="Periplasmic binding protein-like II"/>
    <property type="match status" value="1"/>
</dbReference>
<dbReference type="OrthoDB" id="9802896at2"/>
<keyword evidence="1" id="KW-0732">Signal</keyword>
<sequence>MTLVRWMRAVAVLTLSLTASLVALSTSARAAEEKVYKFSPVNQFGIELTASYWNPIIQYISSKSGVKLSLKIGRTSADTTSFVLAKEVEFAFTNHLFNENRRQMGWKLLVRRDYPAVYGQILTAADSPITDLAQLANKEVVFPGNEAFIAYKVTYAHLLEQKIPVKVVFGGNHDGAFAQLFSGKAQAVGVNSQLVDGYARREKKSFRTLWTSGPFNDLALMASPSVPAADVKAVTDAFLGMANDPAGAAIIKRVSETVKLEPFRTFIPALEEDYASYMEFHRTSPDFLK</sequence>
<dbReference type="PANTHER" id="PTHR35841:SF1">
    <property type="entry name" value="PHOSPHONATES-BINDING PERIPLASMIC PROTEIN"/>
    <property type="match status" value="1"/>
</dbReference>
<dbReference type="AlphaFoldDB" id="A0A431VLJ9"/>
<reference evidence="2 3" key="1">
    <citation type="submission" date="2018-12" db="EMBL/GenBank/DDBJ databases">
        <authorList>
            <person name="Yang Y."/>
        </authorList>
    </citation>
    <scope>NUCLEOTIDE SEQUENCE [LARGE SCALE GENOMIC DNA]</scope>
    <source>
        <strain evidence="2 3">L-25-5w-1</strain>
    </source>
</reference>
<accession>A0A431VLJ9</accession>
<dbReference type="Gene3D" id="3.40.190.10">
    <property type="entry name" value="Periplasmic binding protein-like II"/>
    <property type="match status" value="2"/>
</dbReference>
<organism evidence="2 3">
    <name type="scientific">Azospirillum griseum</name>
    <dbReference type="NCBI Taxonomy" id="2496639"/>
    <lineage>
        <taxon>Bacteria</taxon>
        <taxon>Pseudomonadati</taxon>
        <taxon>Pseudomonadota</taxon>
        <taxon>Alphaproteobacteria</taxon>
        <taxon>Rhodospirillales</taxon>
        <taxon>Azospirillaceae</taxon>
        <taxon>Azospirillum</taxon>
    </lineage>
</organism>
<gene>
    <name evidence="2" type="ORF">EJ903_08120</name>
</gene>
<dbReference type="EMBL" id="RXMA01000005">
    <property type="protein sequence ID" value="RTR22059.1"/>
    <property type="molecule type" value="Genomic_DNA"/>
</dbReference>
<keyword evidence="3" id="KW-1185">Reference proteome</keyword>
<evidence type="ECO:0000313" key="3">
    <source>
        <dbReference type="Proteomes" id="UP000277007"/>
    </source>
</evidence>
<protein>
    <submittedName>
        <fullName evidence="2">Phosphate/phosphite/phosphonate ABC transporter substrate-binding protein</fullName>
    </submittedName>
</protein>
<evidence type="ECO:0000256" key="1">
    <source>
        <dbReference type="SAM" id="SignalP"/>
    </source>
</evidence>
<proteinExistence type="predicted"/>
<dbReference type="Pfam" id="PF12974">
    <property type="entry name" value="Phosphonate-bd"/>
    <property type="match status" value="1"/>
</dbReference>
<feature type="signal peptide" evidence="1">
    <location>
        <begin position="1"/>
        <end position="30"/>
    </location>
</feature>
<comment type="caution">
    <text evidence="2">The sequence shown here is derived from an EMBL/GenBank/DDBJ whole genome shotgun (WGS) entry which is preliminary data.</text>
</comment>
<feature type="chain" id="PRO_5019478578" evidence="1">
    <location>
        <begin position="31"/>
        <end position="289"/>
    </location>
</feature>
<name>A0A431VLJ9_9PROT</name>
<evidence type="ECO:0000313" key="2">
    <source>
        <dbReference type="EMBL" id="RTR22059.1"/>
    </source>
</evidence>